<gene>
    <name evidence="2" type="ORF">LMG27177_05872</name>
</gene>
<feature type="region of interest" description="Disordered" evidence="1">
    <location>
        <begin position="1"/>
        <end position="37"/>
    </location>
</feature>
<dbReference type="EMBL" id="CADIKI010000021">
    <property type="protein sequence ID" value="CAB3805433.1"/>
    <property type="molecule type" value="Genomic_DNA"/>
</dbReference>
<reference evidence="2 3" key="1">
    <citation type="submission" date="2020-04" db="EMBL/GenBank/DDBJ databases">
        <authorList>
            <person name="De Canck E."/>
        </authorList>
    </citation>
    <scope>NUCLEOTIDE SEQUENCE [LARGE SCALE GENOMIC DNA]</scope>
    <source>
        <strain evidence="2 3">LMG 27177</strain>
    </source>
</reference>
<protein>
    <submittedName>
        <fullName evidence="2">Uncharacterized protein</fullName>
    </submittedName>
</protein>
<evidence type="ECO:0000313" key="3">
    <source>
        <dbReference type="Proteomes" id="UP000494252"/>
    </source>
</evidence>
<evidence type="ECO:0000313" key="2">
    <source>
        <dbReference type="EMBL" id="CAB3805433.1"/>
    </source>
</evidence>
<dbReference type="Proteomes" id="UP000494252">
    <property type="component" value="Unassembled WGS sequence"/>
</dbReference>
<proteinExistence type="predicted"/>
<dbReference type="AlphaFoldDB" id="A0A6J5GR26"/>
<name>A0A6J5GR26_9BURK</name>
<organism evidence="2 3">
    <name type="scientific">Paraburkholderia fynbosensis</name>
    <dbReference type="NCBI Taxonomy" id="1200993"/>
    <lineage>
        <taxon>Bacteria</taxon>
        <taxon>Pseudomonadati</taxon>
        <taxon>Pseudomonadota</taxon>
        <taxon>Betaproteobacteria</taxon>
        <taxon>Burkholderiales</taxon>
        <taxon>Burkholderiaceae</taxon>
        <taxon>Paraburkholderia</taxon>
    </lineage>
</organism>
<accession>A0A6J5GR26</accession>
<keyword evidence="3" id="KW-1185">Reference proteome</keyword>
<evidence type="ECO:0000256" key="1">
    <source>
        <dbReference type="SAM" id="MobiDB-lite"/>
    </source>
</evidence>
<sequence>MQLTEQKPRVKKPVQQSGCEHSDTPTLDYDLNANGVR</sequence>